<accession>A0A2T1DI03</accession>
<dbReference type="AlphaFoldDB" id="A0A2T1DI03"/>
<feature type="transmembrane region" description="Helical" evidence="1">
    <location>
        <begin position="61"/>
        <end position="80"/>
    </location>
</feature>
<evidence type="ECO:0000313" key="3">
    <source>
        <dbReference type="EMBL" id="PSB20107.1"/>
    </source>
</evidence>
<dbReference type="Gene3D" id="1.10.3210.10">
    <property type="entry name" value="Hypothetical protein af1432"/>
    <property type="match status" value="1"/>
</dbReference>
<keyword evidence="1" id="KW-1133">Transmembrane helix</keyword>
<dbReference type="STRING" id="1920490.GCA_001895925_03785"/>
<feature type="transmembrane region" description="Helical" evidence="1">
    <location>
        <begin position="552"/>
        <end position="572"/>
    </location>
</feature>
<reference evidence="3 4" key="2">
    <citation type="submission" date="2018-03" db="EMBL/GenBank/DDBJ databases">
        <title>The ancient ancestry and fast evolution of plastids.</title>
        <authorList>
            <person name="Moore K.R."/>
            <person name="Magnabosco C."/>
            <person name="Momper L."/>
            <person name="Gold D.A."/>
            <person name="Bosak T."/>
            <person name="Fournier G.P."/>
        </authorList>
    </citation>
    <scope>NUCLEOTIDE SEQUENCE [LARGE SCALE GENOMIC DNA]</scope>
    <source>
        <strain evidence="3 4">ULC007</strain>
    </source>
</reference>
<gene>
    <name evidence="3" type="ORF">C7B65_08615</name>
</gene>
<dbReference type="InterPro" id="IPR052722">
    <property type="entry name" value="PgpH_phosphodiesterase"/>
</dbReference>
<dbReference type="Pfam" id="PF07698">
    <property type="entry name" value="7TM-7TMR_HD"/>
    <property type="match status" value="1"/>
</dbReference>
<dbReference type="InterPro" id="IPR006675">
    <property type="entry name" value="HDIG_dom"/>
</dbReference>
<dbReference type="Pfam" id="PF07697">
    <property type="entry name" value="7TMR-HDED"/>
    <property type="match status" value="1"/>
</dbReference>
<dbReference type="RefSeq" id="WP_073070850.1">
    <property type="nucleotide sequence ID" value="NZ_MPPI01000009.1"/>
</dbReference>
<keyword evidence="1" id="KW-0812">Transmembrane</keyword>
<keyword evidence="4" id="KW-1185">Reference proteome</keyword>
<organism evidence="3 4">
    <name type="scientific">Phormidesmis priestleyi ULC007</name>
    <dbReference type="NCBI Taxonomy" id="1920490"/>
    <lineage>
        <taxon>Bacteria</taxon>
        <taxon>Bacillati</taxon>
        <taxon>Cyanobacteriota</taxon>
        <taxon>Cyanophyceae</taxon>
        <taxon>Leptolyngbyales</taxon>
        <taxon>Leptolyngbyaceae</taxon>
        <taxon>Phormidesmis</taxon>
    </lineage>
</organism>
<proteinExistence type="predicted"/>
<dbReference type="PANTHER" id="PTHR36442">
    <property type="entry name" value="CYCLIC-DI-AMP PHOSPHODIESTERASE PGPH"/>
    <property type="match status" value="1"/>
</dbReference>
<sequence length="819" mass="89718">MRSFQSLTRRIQQICISSGKSLQQKALNSGLPRLILSSIPASANLSQGSKRLRKRLSFREGVHPTIVIAITVISITSAFGQRFYNQPQLSVGKVSSQTIHAPADANVIDTKATEEKRKAARTIAVTVLMADSRINDQIHQDLQAAFGRGNTFRQLAGAYPFVDSKTLSAQTQRYLRKVEEGEWRGVLAALQEKAPIKQVPGKPAVPNFPKTPIANPAQGQAIAELQNYRRSGTPQNLAALLDKVTEARRLYAAAIATLKEPTTAQFGDLYDAAFLDLSDFDWEQLQLQITQVNDRILAQGISPGLPQSLLENAVNLQTQVGIAPELRAIAARLLLTTLQPNLIKDEEQSKLKAEQAAQEVQPEVISVRQGEVIVGAGQTITQREFVLLDSFNLSLRGTNWLGFITFGVVVSGAVVLFWFVDQRFHVKGLRNRDYVLVWLLTLTTPLLVTLGVPSTNLPAIGLLMGTFYGSTMALTLTGLLSGLLPMGMTIGVSHWLPSVAGGLLAAFFGGRLRSREELALLGVAVGLTQGVLFLILSVASGMVWYGLLGATAIYALLGLAWSIVAIGLSPYLENLFDLVTTIRLVELANPNRPLLKRLAAETPGTFQHTLFVATLAEAAARELGCNVELVRTGTLYHDIGKMHDPQGFIENQMGGPNKHDLINDPWKSAAIIRKHVTEGIVMARKARLPKVVQAFIPEHQGSMLISYFHHQAQQILQQDPTKSVNDDDFRYAGPAPQSRETGIVMVADSCEAALRSLKDATPEDALNMINKILRARWQDGQLAETGLTREEMDTIAQIFVQVWQQSNHQRIAYPKLTAK</sequence>
<dbReference type="CDD" id="cd00077">
    <property type="entry name" value="HDc"/>
    <property type="match status" value="1"/>
</dbReference>
<dbReference type="PANTHER" id="PTHR36442:SF1">
    <property type="entry name" value="CYCLIC-DI-AMP PHOSPHODIESTERASE PGPH"/>
    <property type="match status" value="1"/>
</dbReference>
<dbReference type="SMART" id="SM00471">
    <property type="entry name" value="HDc"/>
    <property type="match status" value="1"/>
</dbReference>
<feature type="transmembrane region" description="Helical" evidence="1">
    <location>
        <begin position="400"/>
        <end position="421"/>
    </location>
</feature>
<dbReference type="InterPro" id="IPR011621">
    <property type="entry name" value="Metal-dep_PHydrolase_7TM_intra"/>
</dbReference>
<reference evidence="3 4" key="1">
    <citation type="submission" date="2018-02" db="EMBL/GenBank/DDBJ databases">
        <authorList>
            <person name="Cohen D.B."/>
            <person name="Kent A.D."/>
        </authorList>
    </citation>
    <scope>NUCLEOTIDE SEQUENCE [LARGE SCALE GENOMIC DNA]</scope>
    <source>
        <strain evidence="3 4">ULC007</strain>
    </source>
</reference>
<name>A0A2T1DI03_9CYAN</name>
<dbReference type="Proteomes" id="UP000238634">
    <property type="component" value="Unassembled WGS sequence"/>
</dbReference>
<feature type="transmembrane region" description="Helical" evidence="1">
    <location>
        <begin position="433"/>
        <end position="453"/>
    </location>
</feature>
<dbReference type="OrthoDB" id="9806952at2"/>
<dbReference type="SUPFAM" id="SSF109604">
    <property type="entry name" value="HD-domain/PDEase-like"/>
    <property type="match status" value="1"/>
</dbReference>
<dbReference type="InterPro" id="IPR006674">
    <property type="entry name" value="HD_domain"/>
</dbReference>
<evidence type="ECO:0000313" key="4">
    <source>
        <dbReference type="Proteomes" id="UP000238634"/>
    </source>
</evidence>
<feature type="transmembrane region" description="Helical" evidence="1">
    <location>
        <begin position="492"/>
        <end position="512"/>
    </location>
</feature>
<dbReference type="EMBL" id="PVWG01000007">
    <property type="protein sequence ID" value="PSB20107.1"/>
    <property type="molecule type" value="Genomic_DNA"/>
</dbReference>
<dbReference type="Pfam" id="PF01966">
    <property type="entry name" value="HD"/>
    <property type="match status" value="1"/>
</dbReference>
<evidence type="ECO:0000256" key="1">
    <source>
        <dbReference type="SAM" id="Phobius"/>
    </source>
</evidence>
<comment type="caution">
    <text evidence="3">The sequence shown here is derived from an EMBL/GenBank/DDBJ whole genome shotgun (WGS) entry which is preliminary data.</text>
</comment>
<feature type="transmembrane region" description="Helical" evidence="1">
    <location>
        <begin position="518"/>
        <end position="545"/>
    </location>
</feature>
<evidence type="ECO:0000259" key="2">
    <source>
        <dbReference type="SMART" id="SM00471"/>
    </source>
</evidence>
<feature type="domain" description="HD/PDEase" evidence="2">
    <location>
        <begin position="601"/>
        <end position="762"/>
    </location>
</feature>
<dbReference type="InterPro" id="IPR003607">
    <property type="entry name" value="HD/PDEase_dom"/>
</dbReference>
<dbReference type="InterPro" id="IPR011624">
    <property type="entry name" value="Metal-dep_PHydrolase_7TM_extra"/>
</dbReference>
<feature type="transmembrane region" description="Helical" evidence="1">
    <location>
        <begin position="459"/>
        <end position="480"/>
    </location>
</feature>
<dbReference type="NCBIfam" id="TIGR00277">
    <property type="entry name" value="HDIG"/>
    <property type="match status" value="1"/>
</dbReference>
<keyword evidence="1" id="KW-0472">Membrane</keyword>
<protein>
    <submittedName>
        <fullName evidence="3">HDIG domain-containing protein</fullName>
    </submittedName>
</protein>